<dbReference type="Pfam" id="PF00270">
    <property type="entry name" value="DEAD"/>
    <property type="match status" value="1"/>
</dbReference>
<dbReference type="CDD" id="cd00268">
    <property type="entry name" value="DEADc"/>
    <property type="match status" value="1"/>
</dbReference>
<keyword evidence="4 6" id="KW-0067">ATP-binding</keyword>
<keyword evidence="5 6" id="KW-0694">RNA-binding</keyword>
<reference evidence="11" key="1">
    <citation type="submission" date="2020-06" db="EMBL/GenBank/DDBJ databases">
        <authorList>
            <consortium name="Plant Systems Biology data submission"/>
        </authorList>
    </citation>
    <scope>NUCLEOTIDE SEQUENCE</scope>
    <source>
        <strain evidence="11">D6</strain>
    </source>
</reference>
<dbReference type="InterPro" id="IPR014001">
    <property type="entry name" value="Helicase_ATP-bd"/>
</dbReference>
<dbReference type="SMART" id="SM00487">
    <property type="entry name" value="DEXDc"/>
    <property type="match status" value="1"/>
</dbReference>
<gene>
    <name evidence="11" type="ORF">SEMRO_89_G047180.1</name>
</gene>
<feature type="region of interest" description="Disordered" evidence="7">
    <location>
        <begin position="53"/>
        <end position="97"/>
    </location>
</feature>
<evidence type="ECO:0000256" key="5">
    <source>
        <dbReference type="ARBA" id="ARBA00022884"/>
    </source>
</evidence>
<feature type="chain" id="PRO_5040386138" description="ATP-dependent RNA helicase" evidence="8">
    <location>
        <begin position="34"/>
        <end position="612"/>
    </location>
</feature>
<keyword evidence="1 6" id="KW-0547">Nucleotide-binding</keyword>
<comment type="catalytic activity">
    <reaction evidence="6">
        <text>ATP + H2O = ADP + phosphate + H(+)</text>
        <dbReference type="Rhea" id="RHEA:13065"/>
        <dbReference type="ChEBI" id="CHEBI:15377"/>
        <dbReference type="ChEBI" id="CHEBI:15378"/>
        <dbReference type="ChEBI" id="CHEBI:30616"/>
        <dbReference type="ChEBI" id="CHEBI:43474"/>
        <dbReference type="ChEBI" id="CHEBI:456216"/>
        <dbReference type="EC" id="3.6.4.13"/>
    </reaction>
</comment>
<dbReference type="InterPro" id="IPR011545">
    <property type="entry name" value="DEAD/DEAH_box_helicase_dom"/>
</dbReference>
<dbReference type="EC" id="3.6.4.13" evidence="6"/>
<dbReference type="OrthoDB" id="193716at2759"/>
<sequence length="612" mass="68260">MASPQFFNRQRRLWVKWCIFGILMAQFWSTSSAFQPSIFASFNVRTALQSTTQSDEDYYSEASSSSSSSPPRRSVRIRPIRQPTRPQAAEVDAEEARKRHDLAWKDPSLFTNTQFSEREDIHPATKRAIVEVLGLDVMTEIQSETYQPALAGNSILATSRTGTGKTLGFLLPSLERLLLDDQRSFCSGKNVGVLILAPTRELALQTTDQAKKLLSFHRDDISVLCLYGGTKMGKDLALLKRQIPSILVCTPGKLCDHLETTRLRGRKFSDMVAESSIFVLDEADFLLRGFPAEMKTIKSHLPRSEKRQTMLFSATLPRKFLPAFEAVLPKDYTLVDCVGSGANNNSGQTNGIAATTNAQVEYSYAKLQDRDSYVPGLVAIVLHFMATKGQNNKMVVFLPTTRLVKFFREFMAVGMEKHAKVFQMHSQMSQSARTKASQAFREAKKAVLFTTDISARGLDYPDVSLVLQYGYPKSVTEYTHRCGRTGRIGKGGRNMVVLLPFEEQIEGRLIRSKTKRDDNLQRLLDELPHQELLNPAKTQIGNGHRVLTSAAESAYLSLLAYYMARAESLGISGQDVMDLGDSFSNGCGLKRTPVVAPALLSKLKKSTGPRRR</sequence>
<dbReference type="Gene3D" id="3.40.50.300">
    <property type="entry name" value="P-loop containing nucleotide triphosphate hydrolases"/>
    <property type="match status" value="2"/>
</dbReference>
<comment type="domain">
    <text evidence="6">The Q motif is unique to and characteristic of the DEAD box family of RNA helicases and controls ATP binding and hydrolysis.</text>
</comment>
<feature type="domain" description="Helicase C-terminal" evidence="10">
    <location>
        <begin position="359"/>
        <end position="535"/>
    </location>
</feature>
<comment type="similarity">
    <text evidence="6">Belongs to the DEAD box helicase family.</text>
</comment>
<dbReference type="SMART" id="SM00490">
    <property type="entry name" value="HELICc"/>
    <property type="match status" value="1"/>
</dbReference>
<comment type="caution">
    <text evidence="11">The sequence shown here is derived from an EMBL/GenBank/DDBJ whole genome shotgun (WGS) entry which is preliminary data.</text>
</comment>
<evidence type="ECO:0000256" key="1">
    <source>
        <dbReference type="ARBA" id="ARBA00022741"/>
    </source>
</evidence>
<dbReference type="PROSITE" id="PS51194">
    <property type="entry name" value="HELICASE_CTER"/>
    <property type="match status" value="1"/>
</dbReference>
<evidence type="ECO:0000256" key="7">
    <source>
        <dbReference type="SAM" id="MobiDB-lite"/>
    </source>
</evidence>
<dbReference type="PANTHER" id="PTHR24031">
    <property type="entry name" value="RNA HELICASE"/>
    <property type="match status" value="1"/>
</dbReference>
<dbReference type="GO" id="GO:0003723">
    <property type="term" value="F:RNA binding"/>
    <property type="evidence" value="ECO:0007669"/>
    <property type="project" value="UniProtKB-UniRule"/>
</dbReference>
<dbReference type="AlphaFoldDB" id="A0A9N8H8F0"/>
<evidence type="ECO:0000256" key="4">
    <source>
        <dbReference type="ARBA" id="ARBA00022840"/>
    </source>
</evidence>
<keyword evidence="2 6" id="KW-0378">Hydrolase</keyword>
<comment type="function">
    <text evidence="6">RNA helicase.</text>
</comment>
<evidence type="ECO:0000256" key="6">
    <source>
        <dbReference type="RuleBase" id="RU365068"/>
    </source>
</evidence>
<accession>A0A9N8H8F0</accession>
<dbReference type="InterPro" id="IPR044742">
    <property type="entry name" value="DEAD/DEAH_RhlB"/>
</dbReference>
<evidence type="ECO:0000259" key="9">
    <source>
        <dbReference type="PROSITE" id="PS51192"/>
    </source>
</evidence>
<name>A0A9N8H8F0_9STRA</name>
<feature type="signal peptide" evidence="8">
    <location>
        <begin position="1"/>
        <end position="33"/>
    </location>
</feature>
<dbReference type="SUPFAM" id="SSF52540">
    <property type="entry name" value="P-loop containing nucleoside triphosphate hydrolases"/>
    <property type="match status" value="1"/>
</dbReference>
<dbReference type="InterPro" id="IPR027417">
    <property type="entry name" value="P-loop_NTPase"/>
</dbReference>
<keyword evidence="8" id="KW-0732">Signal</keyword>
<evidence type="ECO:0000256" key="3">
    <source>
        <dbReference type="ARBA" id="ARBA00022806"/>
    </source>
</evidence>
<evidence type="ECO:0000313" key="11">
    <source>
        <dbReference type="EMBL" id="CAB9500698.1"/>
    </source>
</evidence>
<dbReference type="PROSITE" id="PS51192">
    <property type="entry name" value="HELICASE_ATP_BIND_1"/>
    <property type="match status" value="1"/>
</dbReference>
<keyword evidence="12" id="KW-1185">Reference proteome</keyword>
<dbReference type="Pfam" id="PF00271">
    <property type="entry name" value="Helicase_C"/>
    <property type="match status" value="1"/>
</dbReference>
<feature type="domain" description="Helicase ATP-binding" evidence="9">
    <location>
        <begin position="146"/>
        <end position="334"/>
    </location>
</feature>
<dbReference type="GO" id="GO:0016787">
    <property type="term" value="F:hydrolase activity"/>
    <property type="evidence" value="ECO:0007669"/>
    <property type="project" value="UniProtKB-KW"/>
</dbReference>
<feature type="compositionally biased region" description="Low complexity" evidence="7">
    <location>
        <begin position="60"/>
        <end position="72"/>
    </location>
</feature>
<dbReference type="CDD" id="cd18787">
    <property type="entry name" value="SF2_C_DEAD"/>
    <property type="match status" value="1"/>
</dbReference>
<dbReference type="GO" id="GO:0005524">
    <property type="term" value="F:ATP binding"/>
    <property type="evidence" value="ECO:0007669"/>
    <property type="project" value="UniProtKB-UniRule"/>
</dbReference>
<evidence type="ECO:0000259" key="10">
    <source>
        <dbReference type="PROSITE" id="PS51194"/>
    </source>
</evidence>
<evidence type="ECO:0000313" key="12">
    <source>
        <dbReference type="Proteomes" id="UP001153069"/>
    </source>
</evidence>
<dbReference type="EMBL" id="CAICTM010000088">
    <property type="protein sequence ID" value="CAB9500698.1"/>
    <property type="molecule type" value="Genomic_DNA"/>
</dbReference>
<evidence type="ECO:0000256" key="2">
    <source>
        <dbReference type="ARBA" id="ARBA00022801"/>
    </source>
</evidence>
<dbReference type="Proteomes" id="UP001153069">
    <property type="component" value="Unassembled WGS sequence"/>
</dbReference>
<keyword evidence="3 6" id="KW-0347">Helicase</keyword>
<organism evidence="11 12">
    <name type="scientific">Seminavis robusta</name>
    <dbReference type="NCBI Taxonomy" id="568900"/>
    <lineage>
        <taxon>Eukaryota</taxon>
        <taxon>Sar</taxon>
        <taxon>Stramenopiles</taxon>
        <taxon>Ochrophyta</taxon>
        <taxon>Bacillariophyta</taxon>
        <taxon>Bacillariophyceae</taxon>
        <taxon>Bacillariophycidae</taxon>
        <taxon>Naviculales</taxon>
        <taxon>Naviculaceae</taxon>
        <taxon>Seminavis</taxon>
    </lineage>
</organism>
<protein>
    <recommendedName>
        <fullName evidence="6">ATP-dependent RNA helicase</fullName>
        <ecNumber evidence="6">3.6.4.13</ecNumber>
    </recommendedName>
</protein>
<dbReference type="InterPro" id="IPR001650">
    <property type="entry name" value="Helicase_C-like"/>
</dbReference>
<evidence type="ECO:0000256" key="8">
    <source>
        <dbReference type="SAM" id="SignalP"/>
    </source>
</evidence>
<proteinExistence type="inferred from homology"/>
<dbReference type="GO" id="GO:0003724">
    <property type="term" value="F:RNA helicase activity"/>
    <property type="evidence" value="ECO:0007669"/>
    <property type="project" value="UniProtKB-EC"/>
</dbReference>